<comment type="caution">
    <text evidence="11">The sequence shown here is derived from an EMBL/GenBank/DDBJ whole genome shotgun (WGS) entry which is preliminary data.</text>
</comment>
<evidence type="ECO:0000256" key="5">
    <source>
        <dbReference type="ARBA" id="ARBA00022605"/>
    </source>
</evidence>
<keyword evidence="8 9" id="KW-0413">Isomerase</keyword>
<dbReference type="EMBL" id="JAGQFT010000097">
    <property type="protein sequence ID" value="MBR0563079.1"/>
    <property type="molecule type" value="Genomic_DNA"/>
</dbReference>
<dbReference type="EMBL" id="JAGQFT020000006">
    <property type="protein sequence ID" value="MBS7457614.1"/>
    <property type="molecule type" value="Genomic_DNA"/>
</dbReference>
<accession>A0A8J8AYV9</accession>
<dbReference type="PANTHER" id="PTHR42894:SF1">
    <property type="entry name" value="N-(5'-PHOSPHORIBOSYL)ANTHRANILATE ISOMERASE"/>
    <property type="match status" value="1"/>
</dbReference>
<dbReference type="EC" id="5.3.1.24" evidence="3 9"/>
<evidence type="ECO:0000313" key="11">
    <source>
        <dbReference type="EMBL" id="MBR0563079.1"/>
    </source>
</evidence>
<evidence type="ECO:0000313" key="12">
    <source>
        <dbReference type="EMBL" id="MBS7457614.1"/>
    </source>
</evidence>
<reference evidence="12 13" key="1">
    <citation type="journal article" date="2021" name="Microbiol. Resour. Announc.">
        <title>Draft Genome Sequence of Coralloluteibacterium stylophorae LMG 29479T.</title>
        <authorList>
            <person name="Karlyshev A.V."/>
            <person name="Kudryashova E.B."/>
            <person name="Ariskina E.V."/>
            <person name="Conroy A.P."/>
            <person name="Abidueva E.Y."/>
        </authorList>
    </citation>
    <scope>NUCLEOTIDE SEQUENCE [LARGE SCALE GENOMIC DNA]</scope>
    <source>
        <strain evidence="12 13">LMG 29479</strain>
    </source>
</reference>
<dbReference type="SUPFAM" id="SSF51366">
    <property type="entry name" value="Ribulose-phoshate binding barrel"/>
    <property type="match status" value="1"/>
</dbReference>
<dbReference type="CDD" id="cd00405">
    <property type="entry name" value="PRAI"/>
    <property type="match status" value="1"/>
</dbReference>
<name>A0A8J8AYV9_9GAMM</name>
<gene>
    <name evidence="9" type="primary">trpF</name>
    <name evidence="12" type="ORF">KB893_010760</name>
    <name evidence="11" type="ORF">KB893_11220</name>
</gene>
<reference evidence="11" key="2">
    <citation type="submission" date="2021-04" db="EMBL/GenBank/DDBJ databases">
        <authorList>
            <person name="Karlyshev A.V."/>
        </authorList>
    </citation>
    <scope>NUCLEOTIDE SEQUENCE</scope>
    <source>
        <strain evidence="11">LMG 29479</strain>
    </source>
</reference>
<proteinExistence type="inferred from homology"/>
<evidence type="ECO:0000256" key="4">
    <source>
        <dbReference type="ARBA" id="ARBA00022272"/>
    </source>
</evidence>
<keyword evidence="6 9" id="KW-0822">Tryptophan biosynthesis</keyword>
<dbReference type="GO" id="GO:0004640">
    <property type="term" value="F:phosphoribosylanthranilate isomerase activity"/>
    <property type="evidence" value="ECO:0007669"/>
    <property type="project" value="UniProtKB-UniRule"/>
</dbReference>
<evidence type="ECO:0000256" key="3">
    <source>
        <dbReference type="ARBA" id="ARBA00012572"/>
    </source>
</evidence>
<organism evidence="11">
    <name type="scientific">Coralloluteibacterium stylophorae</name>
    <dbReference type="NCBI Taxonomy" id="1776034"/>
    <lineage>
        <taxon>Bacteria</taxon>
        <taxon>Pseudomonadati</taxon>
        <taxon>Pseudomonadota</taxon>
        <taxon>Gammaproteobacteria</taxon>
        <taxon>Lysobacterales</taxon>
        <taxon>Lysobacteraceae</taxon>
        <taxon>Coralloluteibacterium</taxon>
    </lineage>
</organism>
<dbReference type="InterPro" id="IPR044643">
    <property type="entry name" value="TrpF_fam"/>
</dbReference>
<comment type="catalytic activity">
    <reaction evidence="1 9">
        <text>N-(5-phospho-beta-D-ribosyl)anthranilate = 1-(2-carboxyphenylamino)-1-deoxy-D-ribulose 5-phosphate</text>
        <dbReference type="Rhea" id="RHEA:21540"/>
        <dbReference type="ChEBI" id="CHEBI:18277"/>
        <dbReference type="ChEBI" id="CHEBI:58613"/>
        <dbReference type="EC" id="5.3.1.24"/>
    </reaction>
</comment>
<dbReference type="AlphaFoldDB" id="A0A8J8AYV9"/>
<evidence type="ECO:0000313" key="13">
    <source>
        <dbReference type="Proteomes" id="UP000675747"/>
    </source>
</evidence>
<keyword evidence="7 9" id="KW-0057">Aromatic amino acid biosynthesis</keyword>
<dbReference type="RefSeq" id="WP_211926999.1">
    <property type="nucleotide sequence ID" value="NZ_JAGQFT020000006.1"/>
</dbReference>
<dbReference type="Gene3D" id="3.20.20.70">
    <property type="entry name" value="Aldolase class I"/>
    <property type="match status" value="1"/>
</dbReference>
<dbReference type="Proteomes" id="UP000675747">
    <property type="component" value="Unassembled WGS sequence"/>
</dbReference>
<evidence type="ECO:0000256" key="9">
    <source>
        <dbReference type="HAMAP-Rule" id="MF_00135"/>
    </source>
</evidence>
<dbReference type="NCBIfam" id="NF002296">
    <property type="entry name" value="PRK01222.1-2"/>
    <property type="match status" value="1"/>
</dbReference>
<dbReference type="GO" id="GO:0000162">
    <property type="term" value="P:L-tryptophan biosynthetic process"/>
    <property type="evidence" value="ECO:0007669"/>
    <property type="project" value="UniProtKB-UniRule"/>
</dbReference>
<keyword evidence="5 9" id="KW-0028">Amino-acid biosynthesis</keyword>
<comment type="similarity">
    <text evidence="9">Belongs to the TrpF family.</text>
</comment>
<evidence type="ECO:0000259" key="10">
    <source>
        <dbReference type="Pfam" id="PF00697"/>
    </source>
</evidence>
<evidence type="ECO:0000256" key="7">
    <source>
        <dbReference type="ARBA" id="ARBA00023141"/>
    </source>
</evidence>
<dbReference type="Pfam" id="PF00697">
    <property type="entry name" value="PRAI"/>
    <property type="match status" value="1"/>
</dbReference>
<dbReference type="PANTHER" id="PTHR42894">
    <property type="entry name" value="N-(5'-PHOSPHORIBOSYL)ANTHRANILATE ISOMERASE"/>
    <property type="match status" value="1"/>
</dbReference>
<protein>
    <recommendedName>
        <fullName evidence="4 9">N-(5'-phosphoribosyl)anthranilate isomerase</fullName>
        <shortName evidence="9">PRAI</shortName>
        <ecNumber evidence="3 9">5.3.1.24</ecNumber>
    </recommendedName>
</protein>
<dbReference type="InterPro" id="IPR011060">
    <property type="entry name" value="RibuloseP-bd_barrel"/>
</dbReference>
<feature type="domain" description="N-(5'phosphoribosyl) anthranilate isomerase (PRAI)" evidence="10">
    <location>
        <begin position="11"/>
        <end position="205"/>
    </location>
</feature>
<evidence type="ECO:0000256" key="8">
    <source>
        <dbReference type="ARBA" id="ARBA00023235"/>
    </source>
</evidence>
<dbReference type="InterPro" id="IPR001240">
    <property type="entry name" value="PRAI_dom"/>
</dbReference>
<dbReference type="UniPathway" id="UPA00035">
    <property type="reaction ID" value="UER00042"/>
</dbReference>
<evidence type="ECO:0000256" key="6">
    <source>
        <dbReference type="ARBA" id="ARBA00022822"/>
    </source>
</evidence>
<keyword evidence="13" id="KW-1185">Reference proteome</keyword>
<evidence type="ECO:0000256" key="2">
    <source>
        <dbReference type="ARBA" id="ARBA00004664"/>
    </source>
</evidence>
<sequence length="220" mass="23718">MSDIPYRTRIKFCGMTRPGDVRLAGELGVDAVGFVFAKGSPRRLEVPQAHWLKAAMPPVVALVALFMDAEAEHVRYVIEELRPQMLQFHGSEDEAYCRSFGLPYMKAIPMGAGSDPAGMVDRHPAAAAFLFDGHGIGEPGGSGMRFDPARLPGNSRRPAIVAGGIDPDNVYDLIAAAHPWGIDVSSGIESAPGVKDGAKMRRFVEEVRRADCAEGARNED</sequence>
<dbReference type="InterPro" id="IPR013785">
    <property type="entry name" value="Aldolase_TIM"/>
</dbReference>
<evidence type="ECO:0000256" key="1">
    <source>
        <dbReference type="ARBA" id="ARBA00001164"/>
    </source>
</evidence>
<comment type="pathway">
    <text evidence="2 9">Amino-acid biosynthesis; L-tryptophan biosynthesis; L-tryptophan from chorismate: step 3/5.</text>
</comment>
<dbReference type="HAMAP" id="MF_00135">
    <property type="entry name" value="PRAI"/>
    <property type="match status" value="1"/>
</dbReference>